<keyword evidence="1 2" id="KW-0597">Phosphoprotein</keyword>
<dbReference type="PROSITE" id="PS50110">
    <property type="entry name" value="RESPONSE_REGULATORY"/>
    <property type="match status" value="1"/>
</dbReference>
<dbReference type="PANTHER" id="PTHR44591:SF21">
    <property type="entry name" value="TWO-COMPONENT RESPONSE REGULATOR"/>
    <property type="match status" value="1"/>
</dbReference>
<organism evidence="4 5">
    <name type="scientific">Pseudomonas arcuscaelestis</name>
    <dbReference type="NCBI Taxonomy" id="2710591"/>
    <lineage>
        <taxon>Bacteria</taxon>
        <taxon>Pseudomonadati</taxon>
        <taxon>Pseudomonadota</taxon>
        <taxon>Gammaproteobacteria</taxon>
        <taxon>Pseudomonadales</taxon>
        <taxon>Pseudomonadaceae</taxon>
        <taxon>Pseudomonas</taxon>
    </lineage>
</organism>
<protein>
    <submittedName>
        <fullName evidence="4">Response regulator</fullName>
    </submittedName>
</protein>
<proteinExistence type="predicted"/>
<dbReference type="Proteomes" id="UP000745663">
    <property type="component" value="Unassembled WGS sequence"/>
</dbReference>
<accession>A0ABS2C1J9</accession>
<dbReference type="PANTHER" id="PTHR44591">
    <property type="entry name" value="STRESS RESPONSE REGULATOR PROTEIN 1"/>
    <property type="match status" value="1"/>
</dbReference>
<name>A0ABS2C1J9_9PSED</name>
<evidence type="ECO:0000313" key="4">
    <source>
        <dbReference type="EMBL" id="MBM5459759.1"/>
    </source>
</evidence>
<evidence type="ECO:0000256" key="1">
    <source>
        <dbReference type="ARBA" id="ARBA00022553"/>
    </source>
</evidence>
<dbReference type="RefSeq" id="WP_203478420.1">
    <property type="nucleotide sequence ID" value="NZ_JACOPV010000012.1"/>
</dbReference>
<sequence length="127" mass="13459">MPPSPTPLLVVEDDATVRALIADVLEALDYTVIVAQDGEAALKIIQDPTQTLALMMTDIGLPGMSGKDLAAKAREARPLLPILFASGLGDSSQIPSGMYMISKPFGIDTLRDKVKHILAAVETDDSL</sequence>
<keyword evidence="5" id="KW-1185">Reference proteome</keyword>
<reference evidence="4 5" key="1">
    <citation type="submission" date="2020-08" db="EMBL/GenBank/DDBJ databases">
        <title>Description of novel Pseudomonas species.</title>
        <authorList>
            <person name="Duman M."/>
            <person name="Mulet M."/>
            <person name="Altun S."/>
            <person name="Saticioglu I.B."/>
            <person name="Lalucat J."/>
            <person name="Garcia-Valdes E."/>
        </authorList>
    </citation>
    <scope>NUCLEOTIDE SEQUENCE [LARGE SCALE GENOMIC DNA]</scope>
    <source>
        <strain evidence="4 5">P66</strain>
    </source>
</reference>
<dbReference type="InterPro" id="IPR001789">
    <property type="entry name" value="Sig_transdc_resp-reg_receiver"/>
</dbReference>
<dbReference type="SMART" id="SM00448">
    <property type="entry name" value="REC"/>
    <property type="match status" value="1"/>
</dbReference>
<feature type="modified residue" description="4-aspartylphosphate" evidence="2">
    <location>
        <position position="58"/>
    </location>
</feature>
<dbReference type="Pfam" id="PF00072">
    <property type="entry name" value="Response_reg"/>
    <property type="match status" value="1"/>
</dbReference>
<feature type="domain" description="Response regulatory" evidence="3">
    <location>
        <begin position="7"/>
        <end position="118"/>
    </location>
</feature>
<dbReference type="Gene3D" id="3.40.50.2300">
    <property type="match status" value="1"/>
</dbReference>
<comment type="caution">
    <text evidence="4">The sequence shown here is derived from an EMBL/GenBank/DDBJ whole genome shotgun (WGS) entry which is preliminary data.</text>
</comment>
<gene>
    <name evidence="4" type="ORF">H8F21_19520</name>
</gene>
<evidence type="ECO:0000256" key="2">
    <source>
        <dbReference type="PROSITE-ProRule" id="PRU00169"/>
    </source>
</evidence>
<dbReference type="SUPFAM" id="SSF52172">
    <property type="entry name" value="CheY-like"/>
    <property type="match status" value="1"/>
</dbReference>
<evidence type="ECO:0000259" key="3">
    <source>
        <dbReference type="PROSITE" id="PS50110"/>
    </source>
</evidence>
<dbReference type="InterPro" id="IPR050595">
    <property type="entry name" value="Bact_response_regulator"/>
</dbReference>
<dbReference type="EMBL" id="JACOPV010000012">
    <property type="protein sequence ID" value="MBM5459759.1"/>
    <property type="molecule type" value="Genomic_DNA"/>
</dbReference>
<evidence type="ECO:0000313" key="5">
    <source>
        <dbReference type="Proteomes" id="UP000745663"/>
    </source>
</evidence>
<dbReference type="InterPro" id="IPR011006">
    <property type="entry name" value="CheY-like_superfamily"/>
</dbReference>